<dbReference type="GO" id="GO:0009062">
    <property type="term" value="P:fatty acid catabolic process"/>
    <property type="evidence" value="ECO:0007669"/>
    <property type="project" value="TreeGrafter"/>
</dbReference>
<dbReference type="Proteomes" id="UP001362999">
    <property type="component" value="Unassembled WGS sequence"/>
</dbReference>
<evidence type="ECO:0000256" key="2">
    <source>
        <dbReference type="ARBA" id="ARBA00009199"/>
    </source>
</evidence>
<evidence type="ECO:0000256" key="6">
    <source>
        <dbReference type="PIRSR" id="PIRSR001221-2"/>
    </source>
</evidence>
<evidence type="ECO:0000259" key="7">
    <source>
        <dbReference type="Pfam" id="PF01425"/>
    </source>
</evidence>
<dbReference type="InterPro" id="IPR052096">
    <property type="entry name" value="Endocannabinoid_amidase"/>
</dbReference>
<comment type="caution">
    <text evidence="8">The sequence shown here is derived from an EMBL/GenBank/DDBJ whole genome shotgun (WGS) entry which is preliminary data.</text>
</comment>
<protein>
    <recommendedName>
        <fullName evidence="3">amidase</fullName>
        <ecNumber evidence="3">3.5.1.4</ecNumber>
    </recommendedName>
</protein>
<dbReference type="EMBL" id="JAWWNJ010000035">
    <property type="protein sequence ID" value="KAK7023858.1"/>
    <property type="molecule type" value="Genomic_DNA"/>
</dbReference>
<dbReference type="PIRSF" id="PIRSF001221">
    <property type="entry name" value="Amidase_fungi"/>
    <property type="match status" value="1"/>
</dbReference>
<feature type="binding site" evidence="6">
    <location>
        <position position="171"/>
    </location>
    <ligand>
        <name>substrate</name>
    </ligand>
</feature>
<feature type="active site" description="Charge relay system" evidence="5">
    <location>
        <position position="197"/>
    </location>
</feature>
<evidence type="ECO:0000256" key="3">
    <source>
        <dbReference type="ARBA" id="ARBA00012922"/>
    </source>
</evidence>
<feature type="active site" description="Acyl-ester intermediate" evidence="5">
    <location>
        <position position="221"/>
    </location>
</feature>
<dbReference type="GO" id="GO:0017064">
    <property type="term" value="F:fatty acid amide hydrolase activity"/>
    <property type="evidence" value="ECO:0007669"/>
    <property type="project" value="TreeGrafter"/>
</dbReference>
<gene>
    <name evidence="8" type="ORF">R3P38DRAFT_2954575</name>
</gene>
<comment type="similarity">
    <text evidence="2">Belongs to the amidase family.</text>
</comment>
<dbReference type="Gene3D" id="3.90.1300.10">
    <property type="entry name" value="Amidase signature (AS) domain"/>
    <property type="match status" value="1"/>
</dbReference>
<dbReference type="Pfam" id="PF01425">
    <property type="entry name" value="Amidase"/>
    <property type="match status" value="1"/>
</dbReference>
<feature type="binding site" evidence="6">
    <location>
        <position position="197"/>
    </location>
    <ligand>
        <name>substrate</name>
    </ligand>
</feature>
<dbReference type="InterPro" id="IPR020556">
    <property type="entry name" value="Amidase_CS"/>
</dbReference>
<dbReference type="AlphaFoldDB" id="A0AAW0BCM3"/>
<dbReference type="PANTHER" id="PTHR45847:SF6">
    <property type="entry name" value="FATTY ACID AMIDE HYDROLASE"/>
    <property type="match status" value="1"/>
</dbReference>
<dbReference type="InterPro" id="IPR023631">
    <property type="entry name" value="Amidase_dom"/>
</dbReference>
<feature type="binding site" evidence="6">
    <location>
        <begin position="218"/>
        <end position="221"/>
    </location>
    <ligand>
        <name>substrate</name>
    </ligand>
</feature>
<organism evidence="8 9">
    <name type="scientific">Favolaschia claudopus</name>
    <dbReference type="NCBI Taxonomy" id="2862362"/>
    <lineage>
        <taxon>Eukaryota</taxon>
        <taxon>Fungi</taxon>
        <taxon>Dikarya</taxon>
        <taxon>Basidiomycota</taxon>
        <taxon>Agaricomycotina</taxon>
        <taxon>Agaricomycetes</taxon>
        <taxon>Agaricomycetidae</taxon>
        <taxon>Agaricales</taxon>
        <taxon>Marasmiineae</taxon>
        <taxon>Mycenaceae</taxon>
        <taxon>Favolaschia</taxon>
    </lineage>
</organism>
<keyword evidence="4" id="KW-0378">Hydrolase</keyword>
<evidence type="ECO:0000256" key="4">
    <source>
        <dbReference type="ARBA" id="ARBA00022801"/>
    </source>
</evidence>
<feature type="active site" description="Charge relay system" evidence="5">
    <location>
        <position position="118"/>
    </location>
</feature>
<comment type="catalytic activity">
    <reaction evidence="1">
        <text>a monocarboxylic acid amide + H2O = a monocarboxylate + NH4(+)</text>
        <dbReference type="Rhea" id="RHEA:12020"/>
        <dbReference type="ChEBI" id="CHEBI:15377"/>
        <dbReference type="ChEBI" id="CHEBI:28938"/>
        <dbReference type="ChEBI" id="CHEBI:35757"/>
        <dbReference type="ChEBI" id="CHEBI:83628"/>
        <dbReference type="EC" id="3.5.1.4"/>
    </reaction>
</comment>
<dbReference type="FunFam" id="3.90.1300.10:FF:000003">
    <property type="entry name" value="Amidase signature enzyme"/>
    <property type="match status" value="1"/>
</dbReference>
<evidence type="ECO:0000313" key="9">
    <source>
        <dbReference type="Proteomes" id="UP001362999"/>
    </source>
</evidence>
<dbReference type="PROSITE" id="PS00571">
    <property type="entry name" value="AMIDASES"/>
    <property type="match status" value="1"/>
</dbReference>
<dbReference type="InterPro" id="IPR036928">
    <property type="entry name" value="AS_sf"/>
</dbReference>
<sequence length="567" mass="61170">MWPFSSTWSSDFKSLVQAKQGARAQALAAASEFKPDEHNKYLQASASQIVDRIGQGEWTATQVVTAYIARAVVAHNITNGVTEVLFSEALRQAQELDVEYASTRTLRGPLHGVPLSVKVQNLRASMINGYDSSMGFSQRIGKPATSDSDVVALLKAAGAIPIVKTNVPQTMFTFECCNPVFGRSVNPYNSSFTCGGSSGGEAALLAMNGSALSIGSDVGGSLRLPSSMCGVYSLKPSPWRVSSVGSGITVPGSEGIVSVAGPMGRCVEDLKMWCRVVFGTQGRSNVVAPIQFREPQLPQKLRFDGYVRASPANKRAISETVTALRRQGHECVEILVPDPIEAFNVYVGITSADAYKTLLSNIGQDPLDSSLLVVAYGNAVPRLLRNLISWAISFFLQDDRTASLIKSTGAKTVREYLQWVARRDKYNAQFYEEVWNKQKLDGIIAPVMAIPQVPNGSFRTVFAIASATALYNLVNSPSGCIPVTKVDPIQDALTAEWSNLPSPSLLERLLYQGKRPIYDPVAMQGMPVGIQVVGKRWEDEKVLGMMEVIDTALGKGRGFGPGSFIGA</sequence>
<feature type="domain" description="Amidase" evidence="7">
    <location>
        <begin position="63"/>
        <end position="543"/>
    </location>
</feature>
<name>A0AAW0BCM3_9AGAR</name>
<evidence type="ECO:0000256" key="5">
    <source>
        <dbReference type="PIRSR" id="PIRSR001221-1"/>
    </source>
</evidence>
<accession>A0AAW0BCM3</accession>
<proteinExistence type="inferred from homology"/>
<dbReference type="SUPFAM" id="SSF75304">
    <property type="entry name" value="Amidase signature (AS) enzymes"/>
    <property type="match status" value="1"/>
</dbReference>
<keyword evidence="9" id="KW-1185">Reference proteome</keyword>
<dbReference type="EC" id="3.5.1.4" evidence="3"/>
<dbReference type="GO" id="GO:0004040">
    <property type="term" value="F:amidase activity"/>
    <property type="evidence" value="ECO:0007669"/>
    <property type="project" value="UniProtKB-EC"/>
</dbReference>
<dbReference type="PANTHER" id="PTHR45847">
    <property type="entry name" value="FATTY ACID AMIDE HYDROLASE"/>
    <property type="match status" value="1"/>
</dbReference>
<evidence type="ECO:0000256" key="1">
    <source>
        <dbReference type="ARBA" id="ARBA00001311"/>
    </source>
</evidence>
<evidence type="ECO:0000313" key="8">
    <source>
        <dbReference type="EMBL" id="KAK7023858.1"/>
    </source>
</evidence>
<reference evidence="8 9" key="1">
    <citation type="journal article" date="2024" name="J Genomics">
        <title>Draft genome sequencing and assembly of Favolaschia claudopus CIRM-BRFM 2984 isolated from oak limbs.</title>
        <authorList>
            <person name="Navarro D."/>
            <person name="Drula E."/>
            <person name="Chaduli D."/>
            <person name="Cazenave R."/>
            <person name="Ahrendt S."/>
            <person name="Wang J."/>
            <person name="Lipzen A."/>
            <person name="Daum C."/>
            <person name="Barry K."/>
            <person name="Grigoriev I.V."/>
            <person name="Favel A."/>
            <person name="Rosso M.N."/>
            <person name="Martin F."/>
        </authorList>
    </citation>
    <scope>NUCLEOTIDE SEQUENCE [LARGE SCALE GENOMIC DNA]</scope>
    <source>
        <strain evidence="8 9">CIRM-BRFM 2984</strain>
    </source>
</reference>